<name>R7RZK1_STEHR</name>
<dbReference type="PANTHER" id="PTHR46564">
    <property type="entry name" value="TRANSPOSASE"/>
    <property type="match status" value="1"/>
</dbReference>
<dbReference type="AlphaFoldDB" id="R7RZK1"/>
<dbReference type="Proteomes" id="UP000053927">
    <property type="component" value="Unassembled WGS sequence"/>
</dbReference>
<protein>
    <recommendedName>
        <fullName evidence="1">Tc1-like transposase DDE domain-containing protein</fullName>
    </recommendedName>
</protein>
<organism evidence="2 3">
    <name type="scientific">Stereum hirsutum (strain FP-91666)</name>
    <name type="common">White-rot fungus</name>
    <dbReference type="NCBI Taxonomy" id="721885"/>
    <lineage>
        <taxon>Eukaryota</taxon>
        <taxon>Fungi</taxon>
        <taxon>Dikarya</taxon>
        <taxon>Basidiomycota</taxon>
        <taxon>Agaricomycotina</taxon>
        <taxon>Agaricomycetes</taxon>
        <taxon>Russulales</taxon>
        <taxon>Stereaceae</taxon>
        <taxon>Stereum</taxon>
    </lineage>
</organism>
<evidence type="ECO:0000313" key="3">
    <source>
        <dbReference type="Proteomes" id="UP000053927"/>
    </source>
</evidence>
<keyword evidence="3" id="KW-1185">Reference proteome</keyword>
<gene>
    <name evidence="2" type="ORF">STEHIDRAFT_36670</name>
</gene>
<reference evidence="3" key="1">
    <citation type="journal article" date="2012" name="Science">
        <title>The Paleozoic origin of enzymatic lignin decomposition reconstructed from 31 fungal genomes.</title>
        <authorList>
            <person name="Floudas D."/>
            <person name="Binder M."/>
            <person name="Riley R."/>
            <person name="Barry K."/>
            <person name="Blanchette R.A."/>
            <person name="Henrissat B."/>
            <person name="Martinez A.T."/>
            <person name="Otillar R."/>
            <person name="Spatafora J.W."/>
            <person name="Yadav J.S."/>
            <person name="Aerts A."/>
            <person name="Benoit I."/>
            <person name="Boyd A."/>
            <person name="Carlson A."/>
            <person name="Copeland A."/>
            <person name="Coutinho P.M."/>
            <person name="de Vries R.P."/>
            <person name="Ferreira P."/>
            <person name="Findley K."/>
            <person name="Foster B."/>
            <person name="Gaskell J."/>
            <person name="Glotzer D."/>
            <person name="Gorecki P."/>
            <person name="Heitman J."/>
            <person name="Hesse C."/>
            <person name="Hori C."/>
            <person name="Igarashi K."/>
            <person name="Jurgens J.A."/>
            <person name="Kallen N."/>
            <person name="Kersten P."/>
            <person name="Kohler A."/>
            <person name="Kuees U."/>
            <person name="Kumar T.K.A."/>
            <person name="Kuo A."/>
            <person name="LaButti K."/>
            <person name="Larrondo L.F."/>
            <person name="Lindquist E."/>
            <person name="Ling A."/>
            <person name="Lombard V."/>
            <person name="Lucas S."/>
            <person name="Lundell T."/>
            <person name="Martin R."/>
            <person name="McLaughlin D.J."/>
            <person name="Morgenstern I."/>
            <person name="Morin E."/>
            <person name="Murat C."/>
            <person name="Nagy L.G."/>
            <person name="Nolan M."/>
            <person name="Ohm R.A."/>
            <person name="Patyshakuliyeva A."/>
            <person name="Rokas A."/>
            <person name="Ruiz-Duenas F.J."/>
            <person name="Sabat G."/>
            <person name="Salamov A."/>
            <person name="Samejima M."/>
            <person name="Schmutz J."/>
            <person name="Slot J.C."/>
            <person name="St John F."/>
            <person name="Stenlid J."/>
            <person name="Sun H."/>
            <person name="Sun S."/>
            <person name="Syed K."/>
            <person name="Tsang A."/>
            <person name="Wiebenga A."/>
            <person name="Young D."/>
            <person name="Pisabarro A."/>
            <person name="Eastwood D.C."/>
            <person name="Martin F."/>
            <person name="Cullen D."/>
            <person name="Grigoriev I.V."/>
            <person name="Hibbett D.S."/>
        </authorList>
    </citation>
    <scope>NUCLEOTIDE SEQUENCE [LARGE SCALE GENOMIC DNA]</scope>
    <source>
        <strain evidence="3">FP-91666</strain>
    </source>
</reference>
<accession>R7RZK1</accession>
<dbReference type="OMA" id="HADFICH"/>
<dbReference type="GeneID" id="18804553"/>
<feature type="non-terminal residue" evidence="2">
    <location>
        <position position="113"/>
    </location>
</feature>
<dbReference type="InterPro" id="IPR038717">
    <property type="entry name" value="Tc1-like_DDE_dom"/>
</dbReference>
<evidence type="ECO:0000259" key="1">
    <source>
        <dbReference type="Pfam" id="PF13358"/>
    </source>
</evidence>
<evidence type="ECO:0000313" key="2">
    <source>
        <dbReference type="EMBL" id="EIM79742.1"/>
    </source>
</evidence>
<dbReference type="eggNOG" id="ENOG502SZAR">
    <property type="taxonomic scope" value="Eukaryota"/>
</dbReference>
<dbReference type="EMBL" id="JH687401">
    <property type="protein sequence ID" value="EIM79742.1"/>
    <property type="molecule type" value="Genomic_DNA"/>
</dbReference>
<dbReference type="KEGG" id="shs:STEHIDRAFT_36670"/>
<proteinExistence type="predicted"/>
<dbReference type="RefSeq" id="XP_007311034.1">
    <property type="nucleotide sequence ID" value="XM_007310972.1"/>
</dbReference>
<feature type="non-terminal residue" evidence="2">
    <location>
        <position position="1"/>
    </location>
</feature>
<dbReference type="Pfam" id="PF13358">
    <property type="entry name" value="DDE_3"/>
    <property type="match status" value="1"/>
</dbReference>
<dbReference type="PANTHER" id="PTHR46564:SF1">
    <property type="entry name" value="TRANSPOSASE"/>
    <property type="match status" value="1"/>
</dbReference>
<dbReference type="OrthoDB" id="2994945at2759"/>
<feature type="domain" description="Tc1-like transposase DDE" evidence="1">
    <location>
        <begin position="35"/>
        <end position="109"/>
    </location>
</feature>
<sequence>ADLSVKRVQKLARERDPIKRADFIRRAGRYSPACFVFLDEVSKNDRTYARLWGRAERGERVECYEPFVRGERVSMLAAMALDEGITAAKVVYGSFNAALFIDFLRRDLVRFVT</sequence>